<dbReference type="EMBL" id="JBHRTR010000029">
    <property type="protein sequence ID" value="MFC3229036.1"/>
    <property type="molecule type" value="Genomic_DNA"/>
</dbReference>
<reference evidence="3" key="1">
    <citation type="journal article" date="2019" name="Int. J. Syst. Evol. Microbiol.">
        <title>The Global Catalogue of Microorganisms (GCM) 10K type strain sequencing project: providing services to taxonomists for standard genome sequencing and annotation.</title>
        <authorList>
            <consortium name="The Broad Institute Genomics Platform"/>
            <consortium name="The Broad Institute Genome Sequencing Center for Infectious Disease"/>
            <person name="Wu L."/>
            <person name="Ma J."/>
        </authorList>
    </citation>
    <scope>NUCLEOTIDE SEQUENCE [LARGE SCALE GENOMIC DNA]</scope>
    <source>
        <strain evidence="3">KCTC 42964</strain>
    </source>
</reference>
<dbReference type="RefSeq" id="WP_379902825.1">
    <property type="nucleotide sequence ID" value="NZ_JBHRTR010000029.1"/>
</dbReference>
<dbReference type="Gene3D" id="3.10.450.50">
    <property type="match status" value="1"/>
</dbReference>
<name>A0ABV7L2Z8_9PROT</name>
<dbReference type="Proteomes" id="UP001595528">
    <property type="component" value="Unassembled WGS sequence"/>
</dbReference>
<evidence type="ECO:0000259" key="1">
    <source>
        <dbReference type="Pfam" id="PF14534"/>
    </source>
</evidence>
<dbReference type="NCBIfam" id="TIGR02246">
    <property type="entry name" value="SgcJ/EcaC family oxidoreductase"/>
    <property type="match status" value="1"/>
</dbReference>
<protein>
    <submittedName>
        <fullName evidence="2">YybH family protein</fullName>
    </submittedName>
</protein>
<accession>A0ABV7L2Z8</accession>
<dbReference type="InterPro" id="IPR032710">
    <property type="entry name" value="NTF2-like_dom_sf"/>
</dbReference>
<proteinExistence type="predicted"/>
<comment type="caution">
    <text evidence="2">The sequence shown here is derived from an EMBL/GenBank/DDBJ whole genome shotgun (WGS) entry which is preliminary data.</text>
</comment>
<gene>
    <name evidence="2" type="ORF">ACFOGJ_17455</name>
</gene>
<feature type="domain" description="DUF4440" evidence="1">
    <location>
        <begin position="12"/>
        <end position="118"/>
    </location>
</feature>
<organism evidence="2 3">
    <name type="scientific">Marinibaculum pumilum</name>
    <dbReference type="NCBI Taxonomy" id="1766165"/>
    <lineage>
        <taxon>Bacteria</taxon>
        <taxon>Pseudomonadati</taxon>
        <taxon>Pseudomonadota</taxon>
        <taxon>Alphaproteobacteria</taxon>
        <taxon>Rhodospirillales</taxon>
        <taxon>Rhodospirillaceae</taxon>
        <taxon>Marinibaculum</taxon>
    </lineage>
</organism>
<evidence type="ECO:0000313" key="2">
    <source>
        <dbReference type="EMBL" id="MFC3229036.1"/>
    </source>
</evidence>
<keyword evidence="3" id="KW-1185">Reference proteome</keyword>
<sequence length="133" mass="14449">MQPSEVIKAEIDQVARLIPEYFNGGDMMAIGPLYTEDCVFMVPGSPAMTGRQAVVDAMAALKAEGIARLDTWRVEVQSDGGAGAVEHGGYSMADIDGTELDRGKYMVLWKKQDGRWLLHWDMFNSDLPPGGGA</sequence>
<dbReference type="SUPFAM" id="SSF54427">
    <property type="entry name" value="NTF2-like"/>
    <property type="match status" value="1"/>
</dbReference>
<dbReference type="InterPro" id="IPR011944">
    <property type="entry name" value="Steroid_delta5-4_isomerase"/>
</dbReference>
<dbReference type="CDD" id="cd00531">
    <property type="entry name" value="NTF2_like"/>
    <property type="match status" value="1"/>
</dbReference>
<evidence type="ECO:0000313" key="3">
    <source>
        <dbReference type="Proteomes" id="UP001595528"/>
    </source>
</evidence>
<dbReference type="Pfam" id="PF14534">
    <property type="entry name" value="DUF4440"/>
    <property type="match status" value="1"/>
</dbReference>
<dbReference type="InterPro" id="IPR027843">
    <property type="entry name" value="DUF4440"/>
</dbReference>